<evidence type="ECO:0000256" key="1">
    <source>
        <dbReference type="ARBA" id="ARBA00021175"/>
    </source>
</evidence>
<dbReference type="SUPFAM" id="SSF48484">
    <property type="entry name" value="Lipoxigenase"/>
    <property type="match status" value="1"/>
</dbReference>
<dbReference type="GO" id="GO:0043651">
    <property type="term" value="P:linoleic acid metabolic process"/>
    <property type="evidence" value="ECO:0007669"/>
    <property type="project" value="UniProtKB-ARBA"/>
</dbReference>
<evidence type="ECO:0000256" key="5">
    <source>
        <dbReference type="SAM" id="Coils"/>
    </source>
</evidence>
<evidence type="ECO:0000256" key="3">
    <source>
        <dbReference type="ARBA" id="ARBA00022964"/>
    </source>
</evidence>
<keyword evidence="8" id="KW-1185">Reference proteome</keyword>
<feature type="coiled-coil region" evidence="5">
    <location>
        <begin position="226"/>
        <end position="285"/>
    </location>
</feature>
<keyword evidence="3" id="KW-0223">Dioxygenase</keyword>
<dbReference type="GO" id="GO:0005525">
    <property type="term" value="F:GTP binding"/>
    <property type="evidence" value="ECO:0007669"/>
    <property type="project" value="InterPro"/>
</dbReference>
<keyword evidence="2" id="KW-0479">Metal-binding</keyword>
<evidence type="ECO:0000259" key="6">
    <source>
        <dbReference type="PROSITE" id="PS51393"/>
    </source>
</evidence>
<dbReference type="Gene3D" id="3.40.50.300">
    <property type="entry name" value="P-loop containing nucleotide triphosphate hydrolases"/>
    <property type="match status" value="1"/>
</dbReference>
<accession>A0A9W9ADK9</accession>
<dbReference type="Proteomes" id="UP001150266">
    <property type="component" value="Unassembled WGS sequence"/>
</dbReference>
<evidence type="ECO:0000256" key="4">
    <source>
        <dbReference type="ARBA" id="ARBA00023002"/>
    </source>
</evidence>
<evidence type="ECO:0000313" key="7">
    <source>
        <dbReference type="EMBL" id="KAJ4480259.1"/>
    </source>
</evidence>
<dbReference type="GO" id="GO:0016702">
    <property type="term" value="F:oxidoreductase activity, acting on single donors with incorporation of molecular oxygen, incorporation of two atoms of oxygen"/>
    <property type="evidence" value="ECO:0007669"/>
    <property type="project" value="InterPro"/>
</dbReference>
<dbReference type="EMBL" id="JAOTPV010000007">
    <property type="protein sequence ID" value="KAJ4480259.1"/>
    <property type="molecule type" value="Genomic_DNA"/>
</dbReference>
<dbReference type="PROSITE" id="PS51393">
    <property type="entry name" value="LIPOXYGENASE_3"/>
    <property type="match status" value="1"/>
</dbReference>
<dbReference type="InterPro" id="IPR036226">
    <property type="entry name" value="LipOase_C_sf"/>
</dbReference>
<protein>
    <recommendedName>
        <fullName evidence="1">Manganese lipoxygenase</fullName>
    </recommendedName>
</protein>
<dbReference type="PANTHER" id="PTHR11771">
    <property type="entry name" value="LIPOXYGENASE"/>
    <property type="match status" value="1"/>
</dbReference>
<dbReference type="GO" id="GO:0046872">
    <property type="term" value="F:metal ion binding"/>
    <property type="evidence" value="ECO:0007669"/>
    <property type="project" value="UniProtKB-KW"/>
</dbReference>
<keyword evidence="5" id="KW-0175">Coiled coil</keyword>
<evidence type="ECO:0000313" key="8">
    <source>
        <dbReference type="Proteomes" id="UP001150266"/>
    </source>
</evidence>
<gene>
    <name evidence="7" type="ORF">J3R30DRAFT_3331895</name>
</gene>
<proteinExistence type="predicted"/>
<dbReference type="GO" id="GO:0034440">
    <property type="term" value="P:lipid oxidation"/>
    <property type="evidence" value="ECO:0007669"/>
    <property type="project" value="InterPro"/>
</dbReference>
<dbReference type="InterPro" id="IPR000907">
    <property type="entry name" value="LipOase"/>
</dbReference>
<evidence type="ECO:0000256" key="2">
    <source>
        <dbReference type="ARBA" id="ARBA00022723"/>
    </source>
</evidence>
<dbReference type="Pfam" id="PF00305">
    <property type="entry name" value="Lipoxygenase"/>
    <property type="match status" value="1"/>
</dbReference>
<dbReference type="InterPro" id="IPR027417">
    <property type="entry name" value="P-loop_NTPase"/>
</dbReference>
<dbReference type="AlphaFoldDB" id="A0A9W9ADK9"/>
<organism evidence="7 8">
    <name type="scientific">Lentinula aciculospora</name>
    <dbReference type="NCBI Taxonomy" id="153920"/>
    <lineage>
        <taxon>Eukaryota</taxon>
        <taxon>Fungi</taxon>
        <taxon>Dikarya</taxon>
        <taxon>Basidiomycota</taxon>
        <taxon>Agaricomycotina</taxon>
        <taxon>Agaricomycetes</taxon>
        <taxon>Agaricomycetidae</taxon>
        <taxon>Agaricales</taxon>
        <taxon>Marasmiineae</taxon>
        <taxon>Omphalotaceae</taxon>
        <taxon>Lentinula</taxon>
    </lineage>
</organism>
<keyword evidence="4" id="KW-0560">Oxidoreductase</keyword>
<dbReference type="SUPFAM" id="SSF52540">
    <property type="entry name" value="P-loop containing nucleoside triphosphate hydrolases"/>
    <property type="match status" value="1"/>
</dbReference>
<dbReference type="InterPro" id="IPR013819">
    <property type="entry name" value="LipOase_C"/>
</dbReference>
<dbReference type="OrthoDB" id="407298at2759"/>
<sequence length="923" mass="105281">MSSRLDQDLGRDDVVLVIMGSTGTGKSSFIKLLTNNGGVKIGNNLDSLTSDVQVFRFLDRTSGRRIAIVDTPGFDDSRSDFTDTAILKKIAEFLLDKYDKKQKVSGLVYLHRMSDPRFGGQATRNLKMFQNLCGTNAYRNIVVLTTFWDRVSMLEGAKREGQLQSMYFSDIVVGGALFMRHDRTARSAAEVLAHILTLRPTNLQIQEEIRVGGKALEDTAAGSVHREEIERIMAKYREEVSNLSKEISAMKQDNNVLMRELEEEKSEVQQHLKRWESEKAQLKRGLDNSVKFRERLETQYRSSHRARSVTLEVLLVRLKEEKKANIVATRMSKETTVTRVVQNREDDPFQFEYSKRYPPFMKIIPIDERKNVLRIFDFTSLAETTVLLFVQPDVLWSKLRNLAPDQTMVDNSMQAIEVHNYRLHTEARQRAQSDPGARDMYFSRNIGLRGDWYTDAAFGQQQFTGTNPTTITLAPRRWIDEFLSVSHAQGRADVTKLLTERAEDLFVQDYSGFRSDIGLTPAETIVFEGRYGCSSVALFHLEPEGKLHPLAIVPDYRGGIQGSVTIFNRRIASNVDGDEYEDWPWRYAKMCVQVSDWLRHEIAIHLVNTHFVEEVIIVAAYRCFGPNHIIFRLLEPHWSTTLSLNKAARETLVPKIIIPMIGLSATQTYDFLKAAYKRFDWTGLYIPNDLRGRGFPIESLDEPKYHNYTYARDISQMWNIIRKFVGTVLAKEYVGGDREVLSDGSIADFCDEVRAHDGGQLTSFPEIKTLDELIDFVTMCIHIAAPQHTAVNCLQQYYQTFVPNKPSALHSPLPESLLDLRSFTEDDVLAALPLKQPRDWLLMAQVPYLLSFEVPEDSTILHYAETASNSKSTPDIIRTAARALKADLETFIHTVEQNSRELDDQQTPYLVLDPSQTAISILI</sequence>
<comment type="caution">
    <text evidence="7">The sequence shown here is derived from an EMBL/GenBank/DDBJ whole genome shotgun (WGS) entry which is preliminary data.</text>
</comment>
<reference evidence="7" key="1">
    <citation type="submission" date="2022-08" db="EMBL/GenBank/DDBJ databases">
        <title>A Global Phylogenomic Analysis of the Shiitake Genus Lentinula.</title>
        <authorList>
            <consortium name="DOE Joint Genome Institute"/>
            <person name="Sierra-Patev S."/>
            <person name="Min B."/>
            <person name="Naranjo-Ortiz M."/>
            <person name="Looney B."/>
            <person name="Konkel Z."/>
            <person name="Slot J.C."/>
            <person name="Sakamoto Y."/>
            <person name="Steenwyk J.L."/>
            <person name="Rokas A."/>
            <person name="Carro J."/>
            <person name="Camarero S."/>
            <person name="Ferreira P."/>
            <person name="Molpeceres G."/>
            <person name="Ruiz-Duenas F.J."/>
            <person name="Serrano A."/>
            <person name="Henrissat B."/>
            <person name="Drula E."/>
            <person name="Hughes K.W."/>
            <person name="Mata J.L."/>
            <person name="Ishikawa N.K."/>
            <person name="Vargas-Isla R."/>
            <person name="Ushijima S."/>
            <person name="Smith C.A."/>
            <person name="Ahrendt S."/>
            <person name="Andreopoulos W."/>
            <person name="He G."/>
            <person name="Labutti K."/>
            <person name="Lipzen A."/>
            <person name="Ng V."/>
            <person name="Riley R."/>
            <person name="Sandor L."/>
            <person name="Barry K."/>
            <person name="Martinez A.T."/>
            <person name="Xiao Y."/>
            <person name="Gibbons J.G."/>
            <person name="Terashima K."/>
            <person name="Grigoriev I.V."/>
            <person name="Hibbett D.S."/>
        </authorList>
    </citation>
    <scope>NUCLEOTIDE SEQUENCE</scope>
    <source>
        <strain evidence="7">JLM2183</strain>
    </source>
</reference>
<name>A0A9W9ADK9_9AGAR</name>
<dbReference type="Pfam" id="PF01926">
    <property type="entry name" value="MMR_HSR1"/>
    <property type="match status" value="1"/>
</dbReference>
<dbReference type="InterPro" id="IPR006073">
    <property type="entry name" value="GTP-bd"/>
</dbReference>
<feature type="domain" description="Lipoxygenase" evidence="6">
    <location>
        <begin position="452"/>
        <end position="923"/>
    </location>
</feature>
<dbReference type="Gene3D" id="3.10.450.60">
    <property type="match status" value="1"/>
</dbReference>
<dbReference type="Gene3D" id="1.20.245.10">
    <property type="entry name" value="Lipoxygenase-1, Domain 5"/>
    <property type="match status" value="1"/>
</dbReference>